<dbReference type="Pfam" id="PF07791">
    <property type="entry name" value="Imm11"/>
    <property type="match status" value="1"/>
</dbReference>
<dbReference type="Proteomes" id="UP000527143">
    <property type="component" value="Unassembled WGS sequence"/>
</dbReference>
<keyword evidence="3" id="KW-1185">Reference proteome</keyword>
<accession>A0A840YTJ1</accession>
<protein>
    <recommendedName>
        <fullName evidence="1">Immunity MXAN-0049 protein domain-containing protein</fullName>
    </recommendedName>
</protein>
<name>A0A840YTJ1_9SPHN</name>
<comment type="caution">
    <text evidence="2">The sequence shown here is derived from an EMBL/GenBank/DDBJ whole genome shotgun (WGS) entry which is preliminary data.</text>
</comment>
<sequence length="228" mass="25758">MSNPSIAEMLAALPPGEQRVYPPAEQPSDDHQRFFEVHRYGIDIPALNWADRGTAPTMPFLGSRLRRATDIDVIDRYVARLDGRAADIGDFYSTDSDIYFLSPRLVDLIATIDAGAIVHRPARVVATDKDLDFRAAMPARLIESVDPQRTEVTVNGTVFPSGKYFAKASFGGDVCFRADIPPNVHAFRDPDLYFWHWSKSLLEVAKEQGMRGIYANQMTRARPRWIWM</sequence>
<dbReference type="RefSeq" id="WP_184091956.1">
    <property type="nucleotide sequence ID" value="NZ_JACIJF010000035.1"/>
</dbReference>
<evidence type="ECO:0000313" key="3">
    <source>
        <dbReference type="Proteomes" id="UP000527143"/>
    </source>
</evidence>
<dbReference type="EMBL" id="JACIJF010000035">
    <property type="protein sequence ID" value="MBB5713004.1"/>
    <property type="molecule type" value="Genomic_DNA"/>
</dbReference>
<proteinExistence type="predicted"/>
<dbReference type="AlphaFoldDB" id="A0A840YTJ1"/>
<dbReference type="InterPro" id="IPR012433">
    <property type="entry name" value="Imm11"/>
</dbReference>
<reference evidence="2 3" key="1">
    <citation type="submission" date="2020-08" db="EMBL/GenBank/DDBJ databases">
        <title>Genomic Encyclopedia of Type Strains, Phase IV (KMG-IV): sequencing the most valuable type-strain genomes for metagenomic binning, comparative biology and taxonomic classification.</title>
        <authorList>
            <person name="Goeker M."/>
        </authorList>
    </citation>
    <scope>NUCLEOTIDE SEQUENCE [LARGE SCALE GENOMIC DNA]</scope>
    <source>
        <strain evidence="2 3">DSM 26736</strain>
    </source>
</reference>
<evidence type="ECO:0000259" key="1">
    <source>
        <dbReference type="Pfam" id="PF07791"/>
    </source>
</evidence>
<evidence type="ECO:0000313" key="2">
    <source>
        <dbReference type="EMBL" id="MBB5713004.1"/>
    </source>
</evidence>
<organism evidence="2 3">
    <name type="scientific">Sphingomonas xinjiangensis</name>
    <dbReference type="NCBI Taxonomy" id="643568"/>
    <lineage>
        <taxon>Bacteria</taxon>
        <taxon>Pseudomonadati</taxon>
        <taxon>Pseudomonadota</taxon>
        <taxon>Alphaproteobacteria</taxon>
        <taxon>Sphingomonadales</taxon>
        <taxon>Sphingomonadaceae</taxon>
        <taxon>Sphingomonas</taxon>
    </lineage>
</organism>
<gene>
    <name evidence="2" type="ORF">FHT02_004266</name>
</gene>
<feature type="domain" description="Immunity MXAN-0049 protein" evidence="1">
    <location>
        <begin position="90"/>
        <end position="213"/>
    </location>
</feature>